<keyword evidence="2" id="KW-1133">Transmembrane helix</keyword>
<keyword evidence="2" id="KW-0812">Transmembrane</keyword>
<evidence type="ECO:0000256" key="2">
    <source>
        <dbReference type="SAM" id="Phobius"/>
    </source>
</evidence>
<organism evidence="4 5">
    <name type="scientific">Pholiota conissans</name>
    <dbReference type="NCBI Taxonomy" id="109636"/>
    <lineage>
        <taxon>Eukaryota</taxon>
        <taxon>Fungi</taxon>
        <taxon>Dikarya</taxon>
        <taxon>Basidiomycota</taxon>
        <taxon>Agaricomycotina</taxon>
        <taxon>Agaricomycetes</taxon>
        <taxon>Agaricomycetidae</taxon>
        <taxon>Agaricales</taxon>
        <taxon>Agaricineae</taxon>
        <taxon>Strophariaceae</taxon>
        <taxon>Pholiota</taxon>
    </lineage>
</organism>
<feature type="transmembrane region" description="Helical" evidence="2">
    <location>
        <begin position="265"/>
        <end position="288"/>
    </location>
</feature>
<feature type="compositionally biased region" description="Low complexity" evidence="1">
    <location>
        <begin position="295"/>
        <end position="315"/>
    </location>
</feature>
<feature type="signal peptide" evidence="3">
    <location>
        <begin position="1"/>
        <end position="20"/>
    </location>
</feature>
<evidence type="ECO:0000313" key="5">
    <source>
        <dbReference type="Proteomes" id="UP000807469"/>
    </source>
</evidence>
<keyword evidence="2" id="KW-0472">Membrane</keyword>
<dbReference type="OrthoDB" id="2502001at2759"/>
<comment type="caution">
    <text evidence="4">The sequence shown here is derived from an EMBL/GenBank/DDBJ whole genome shotgun (WGS) entry which is preliminary data.</text>
</comment>
<feature type="region of interest" description="Disordered" evidence="1">
    <location>
        <begin position="293"/>
        <end position="357"/>
    </location>
</feature>
<feature type="chain" id="PRO_5040487692" description="Thioredoxin-like fold domain-containing protein" evidence="3">
    <location>
        <begin position="21"/>
        <end position="357"/>
    </location>
</feature>
<protein>
    <recommendedName>
        <fullName evidence="6">Thioredoxin-like fold domain-containing protein</fullName>
    </recommendedName>
</protein>
<dbReference type="EMBL" id="MU155173">
    <property type="protein sequence ID" value="KAF9481872.1"/>
    <property type="molecule type" value="Genomic_DNA"/>
</dbReference>
<dbReference type="Proteomes" id="UP000807469">
    <property type="component" value="Unassembled WGS sequence"/>
</dbReference>
<reference evidence="4" key="1">
    <citation type="submission" date="2020-11" db="EMBL/GenBank/DDBJ databases">
        <authorList>
            <consortium name="DOE Joint Genome Institute"/>
            <person name="Ahrendt S."/>
            <person name="Riley R."/>
            <person name="Andreopoulos W."/>
            <person name="Labutti K."/>
            <person name="Pangilinan J."/>
            <person name="Ruiz-Duenas F.J."/>
            <person name="Barrasa J.M."/>
            <person name="Sanchez-Garcia M."/>
            <person name="Camarero S."/>
            <person name="Miyauchi S."/>
            <person name="Serrano A."/>
            <person name="Linde D."/>
            <person name="Babiker R."/>
            <person name="Drula E."/>
            <person name="Ayuso-Fernandez I."/>
            <person name="Pacheco R."/>
            <person name="Padilla G."/>
            <person name="Ferreira P."/>
            <person name="Barriuso J."/>
            <person name="Kellner H."/>
            <person name="Castanera R."/>
            <person name="Alfaro M."/>
            <person name="Ramirez L."/>
            <person name="Pisabarro A.G."/>
            <person name="Kuo A."/>
            <person name="Tritt A."/>
            <person name="Lipzen A."/>
            <person name="He G."/>
            <person name="Yan M."/>
            <person name="Ng V."/>
            <person name="Cullen D."/>
            <person name="Martin F."/>
            <person name="Rosso M.-N."/>
            <person name="Henrissat B."/>
            <person name="Hibbett D."/>
            <person name="Martinez A.T."/>
            <person name="Grigoriev I.V."/>
        </authorList>
    </citation>
    <scope>NUCLEOTIDE SEQUENCE</scope>
    <source>
        <strain evidence="4">CIRM-BRFM 674</strain>
    </source>
</reference>
<evidence type="ECO:0008006" key="6">
    <source>
        <dbReference type="Google" id="ProtNLM"/>
    </source>
</evidence>
<dbReference type="AlphaFoldDB" id="A0A9P5Z5D7"/>
<evidence type="ECO:0000313" key="4">
    <source>
        <dbReference type="EMBL" id="KAF9481872.1"/>
    </source>
</evidence>
<proteinExistence type="predicted"/>
<name>A0A9P5Z5D7_9AGAR</name>
<keyword evidence="5" id="KW-1185">Reference proteome</keyword>
<evidence type="ECO:0000256" key="3">
    <source>
        <dbReference type="SAM" id="SignalP"/>
    </source>
</evidence>
<gene>
    <name evidence="4" type="ORF">BDN70DRAFT_830346</name>
</gene>
<feature type="compositionally biased region" description="Basic residues" evidence="1">
    <location>
        <begin position="347"/>
        <end position="357"/>
    </location>
</feature>
<evidence type="ECO:0000256" key="1">
    <source>
        <dbReference type="SAM" id="MobiDB-lite"/>
    </source>
</evidence>
<accession>A0A9P5Z5D7</accession>
<keyword evidence="3" id="KW-0732">Signal</keyword>
<sequence>MKLLSSSALALIALATSANAEYFSAGWTPGQKAHADAPTATFASTATLPTGTGTTPVRAAKPFSFSSLFDINNILTSEPVAALFNTFGVNITERVQTVLEQKLWDDRIQLITDHNYDDLIVNEPMTSEEEQERVWIFVITVTASKQDGISKFLDNVFDTAYNESQLAGDLPHVRWGRIDYLNVTYVTTKWAVWQAPYLVIATDRGQNLRFYRPHNIRVNADAIREFLKVEGWKATPAWSSPYSPGGSREWFMDFQAKWFTLFYDWFIMVPKWILLLVSGTLASTLIGLMHRGSETTTKPAAKPAAKPIASTSSAPVAPSKSGKSKAATPATATDSEREASAPPAKRTSARQRKPAKK</sequence>